<feature type="compositionally biased region" description="Polar residues" evidence="7">
    <location>
        <begin position="403"/>
        <end position="417"/>
    </location>
</feature>
<feature type="domain" description="SLH" evidence="9">
    <location>
        <begin position="1155"/>
        <end position="1218"/>
    </location>
</feature>
<dbReference type="PRINTS" id="PR00723">
    <property type="entry name" value="SUBTILISIN"/>
</dbReference>
<gene>
    <name evidence="10" type="ORF">EDD73_106136</name>
</gene>
<proteinExistence type="inferred from homology"/>
<evidence type="ECO:0000256" key="7">
    <source>
        <dbReference type="SAM" id="MobiDB-lite"/>
    </source>
</evidence>
<keyword evidence="5 6" id="KW-0720">Serine protease</keyword>
<dbReference type="SUPFAM" id="SSF52743">
    <property type="entry name" value="Subtilisin-like"/>
    <property type="match status" value="1"/>
</dbReference>
<feature type="signal peptide" evidence="8">
    <location>
        <begin position="1"/>
        <end position="29"/>
    </location>
</feature>
<dbReference type="EMBL" id="SLXT01000006">
    <property type="protein sequence ID" value="TCP65252.1"/>
    <property type="molecule type" value="Genomic_DNA"/>
</dbReference>
<evidence type="ECO:0000256" key="1">
    <source>
        <dbReference type="ARBA" id="ARBA00011073"/>
    </source>
</evidence>
<dbReference type="InterPro" id="IPR015500">
    <property type="entry name" value="Peptidase_S8_subtilisin-rel"/>
</dbReference>
<evidence type="ECO:0000256" key="5">
    <source>
        <dbReference type="ARBA" id="ARBA00022825"/>
    </source>
</evidence>
<organism evidence="10 11">
    <name type="scientific">Heliophilum fasciatum</name>
    <dbReference type="NCBI Taxonomy" id="35700"/>
    <lineage>
        <taxon>Bacteria</taxon>
        <taxon>Bacillati</taxon>
        <taxon>Bacillota</taxon>
        <taxon>Clostridia</taxon>
        <taxon>Eubacteriales</taxon>
        <taxon>Heliobacteriaceae</taxon>
        <taxon>Heliophilum</taxon>
    </lineage>
</organism>
<dbReference type="SUPFAM" id="SSF49785">
    <property type="entry name" value="Galactose-binding domain-like"/>
    <property type="match status" value="1"/>
</dbReference>
<sequence>MPIQVAKGSAIALRAVLSLSLFLVPPLSAAAGAVSLEVPAATGGPIVAGPAVGLEVSTVTGNHGVAAAVHPVGPVAAAPSVDPATDRSAAPSARQLLSDRARDMTGANALAVPGWLTRMGLTGEGELVALADSGLDSGNLNDLHPDFRSAPGRIPRVVMLRSWSGRAVPRDQSGHGTHMAGLIAGSGAASGGKYRGMAPGASLYVQDIVNEAGRVSPPARLDDLFYPAYSAGARIHVDGWGGESNYQDSSAQIDTFVRRYPDMLIIYGAGNNGPQPGSVTAEGASKNALTVGASQSPRPAFDQTWVAPDQPVELSSRGPTSDGRIKPEILAPGDALIAPRARDMAKNFAPNDAYARMQGTSMAAAVTGGATALLRGYLRQSPEPQGATGRQNSPGESVAGSRSGPSVGTRSGLSVGNRTGPEGDTRPGPSANPPSEPSEGTRSGPSAALLKALLINGGQTPSSGPTAGGLAGLDIAGTVLALAEKTMTYRDETQGLHTGEERLYPITIYQSGQPLKITLAWTDPAGRTDGSTLVNDLDVSIITPDGKALYGNHFLGQAGADRQNNVEHIYLPSPQPGTYQIKVRASAVRALGSRGARAALAPEPSQDYALVYGQAVEKQVLREGSTSQGKPLLHLDGGGVLTPEQGKIKLAVDGVLVPYNPDQPPLGGDVYHIDEAVYIAARRWRPAGGVQAVSDQGQTMLLECGPLTREGGYYVNPGALVRINRQASTVQALPTGAEVMAWINPARQTIWHVDGAYREVRGILQGIDRHGNTVRLLRDNQTYMLEPAMIVTYEDRRIGESSLPPLAVDGASPLPGMSVRLLISPTSGKVQHLSIQRAILQGPVQAVDPQAGTITLEDGKTYPLLAGAQVIHDGQAGDLTRISPGSVLSAVVLPDTGTIIELHTWSDAQLRWGQMAYLGGPQATLLFAPARGTVQHYTLDSATTVWRWGMTVEPANLPEGGWGWLYLTPPVPPGSRPPEVTPVRSAIERVETVETATAQGRWRTWNAATGELRLDDDHRYRAGERMVIQKNSYPVQLEDLRAGEKVQLITLLPTGTVPAVAIAAKAQTLPGVTVPPLQVAAVQAGQRLFVAGHTKADQVYLYGQEGQLLASLVPDQQGRFNRPLAAETAPPLIRVVAVDRATGGVNGQYVSIPAIGHRDFPDIQGHPLEKEIRSLAEAGIVQGDEAGRFHPDNRLTRLELLQLLVRTMGWQKQEQTNVVKIPDYVPSWAGDVVTMALRQGLLHAEEMVALQGPVQSQEALALCRRAVATILNESAILPEWMNRDPSAPLTRAQGAQLMQSIRQFFAGQSEKKEEKGTL</sequence>
<dbReference type="Proteomes" id="UP000294813">
    <property type="component" value="Unassembled WGS sequence"/>
</dbReference>
<reference evidence="10 11" key="1">
    <citation type="submission" date="2019-03" db="EMBL/GenBank/DDBJ databases">
        <title>Genomic Encyclopedia of Type Strains, Phase IV (KMG-IV): sequencing the most valuable type-strain genomes for metagenomic binning, comparative biology and taxonomic classification.</title>
        <authorList>
            <person name="Goeker M."/>
        </authorList>
    </citation>
    <scope>NUCLEOTIDE SEQUENCE [LARGE SCALE GENOMIC DNA]</scope>
    <source>
        <strain evidence="10 11">DSM 11170</strain>
    </source>
</reference>
<evidence type="ECO:0000256" key="3">
    <source>
        <dbReference type="ARBA" id="ARBA00022737"/>
    </source>
</evidence>
<evidence type="ECO:0000256" key="6">
    <source>
        <dbReference type="PROSITE-ProRule" id="PRU01240"/>
    </source>
</evidence>
<name>A0A4R2RMM4_9FIRM</name>
<comment type="similarity">
    <text evidence="1 6">Belongs to the peptidase S8 family.</text>
</comment>
<dbReference type="PANTHER" id="PTHR43399">
    <property type="entry name" value="SUBTILISIN-RELATED"/>
    <property type="match status" value="1"/>
</dbReference>
<dbReference type="PANTHER" id="PTHR43399:SF4">
    <property type="entry name" value="CELL WALL-ASSOCIATED PROTEASE"/>
    <property type="match status" value="1"/>
</dbReference>
<keyword evidence="3" id="KW-0677">Repeat</keyword>
<keyword evidence="2 6" id="KW-0645">Protease</keyword>
<dbReference type="InterPro" id="IPR034058">
    <property type="entry name" value="TagA/B/C/D_pept_dom"/>
</dbReference>
<evidence type="ECO:0000256" key="2">
    <source>
        <dbReference type="ARBA" id="ARBA00022670"/>
    </source>
</evidence>
<feature type="active site" description="Charge relay system" evidence="6">
    <location>
        <position position="132"/>
    </location>
</feature>
<dbReference type="RefSeq" id="WP_165876331.1">
    <property type="nucleotide sequence ID" value="NZ_JAOQNU010000006.1"/>
</dbReference>
<dbReference type="Gene3D" id="3.40.50.200">
    <property type="entry name" value="Peptidase S8/S53 domain"/>
    <property type="match status" value="1"/>
</dbReference>
<evidence type="ECO:0000256" key="4">
    <source>
        <dbReference type="ARBA" id="ARBA00022801"/>
    </source>
</evidence>
<evidence type="ECO:0000313" key="11">
    <source>
        <dbReference type="Proteomes" id="UP000294813"/>
    </source>
</evidence>
<keyword evidence="11" id="KW-1185">Reference proteome</keyword>
<dbReference type="InterPro" id="IPR036852">
    <property type="entry name" value="Peptidase_S8/S53_dom_sf"/>
</dbReference>
<keyword evidence="8" id="KW-0732">Signal</keyword>
<protein>
    <submittedName>
        <fullName evidence="10">Subtilisin family serine protease</fullName>
    </submittedName>
</protein>
<feature type="active site" description="Charge relay system" evidence="6">
    <location>
        <position position="175"/>
    </location>
</feature>
<comment type="caution">
    <text evidence="10">The sequence shown here is derived from an EMBL/GenBank/DDBJ whole genome shotgun (WGS) entry which is preliminary data.</text>
</comment>
<dbReference type="GO" id="GO:0004252">
    <property type="term" value="F:serine-type endopeptidase activity"/>
    <property type="evidence" value="ECO:0007669"/>
    <property type="project" value="UniProtKB-UniRule"/>
</dbReference>
<dbReference type="PROSITE" id="PS51272">
    <property type="entry name" value="SLH"/>
    <property type="match status" value="1"/>
</dbReference>
<dbReference type="InterPro" id="IPR051048">
    <property type="entry name" value="Peptidase_S8/S53_subtilisin"/>
</dbReference>
<dbReference type="InterPro" id="IPR008979">
    <property type="entry name" value="Galactose-bd-like_sf"/>
</dbReference>
<dbReference type="Pfam" id="PF00082">
    <property type="entry name" value="Peptidase_S8"/>
    <property type="match status" value="1"/>
</dbReference>
<feature type="region of interest" description="Disordered" evidence="7">
    <location>
        <begin position="380"/>
        <end position="444"/>
    </location>
</feature>
<feature type="active site" description="Charge relay system" evidence="6">
    <location>
        <position position="361"/>
    </location>
</feature>
<evidence type="ECO:0000313" key="10">
    <source>
        <dbReference type="EMBL" id="TCP65252.1"/>
    </source>
</evidence>
<feature type="chain" id="PRO_5039231175" evidence="8">
    <location>
        <begin position="30"/>
        <end position="1318"/>
    </location>
</feature>
<dbReference type="Gene3D" id="2.60.120.380">
    <property type="match status" value="1"/>
</dbReference>
<dbReference type="GO" id="GO:0006508">
    <property type="term" value="P:proteolysis"/>
    <property type="evidence" value="ECO:0007669"/>
    <property type="project" value="UniProtKB-KW"/>
</dbReference>
<evidence type="ECO:0000259" key="9">
    <source>
        <dbReference type="PROSITE" id="PS51272"/>
    </source>
</evidence>
<dbReference type="InterPro" id="IPR000209">
    <property type="entry name" value="Peptidase_S8/S53_dom"/>
</dbReference>
<keyword evidence="4 6" id="KW-0378">Hydrolase</keyword>
<dbReference type="InterPro" id="IPR001119">
    <property type="entry name" value="SLH_dom"/>
</dbReference>
<dbReference type="PROSITE" id="PS51892">
    <property type="entry name" value="SUBTILASE"/>
    <property type="match status" value="1"/>
</dbReference>
<accession>A0A4R2RMM4</accession>
<evidence type="ECO:0000256" key="8">
    <source>
        <dbReference type="SAM" id="SignalP"/>
    </source>
</evidence>
<dbReference type="Pfam" id="PF00395">
    <property type="entry name" value="SLH"/>
    <property type="match status" value="1"/>
</dbReference>
<dbReference type="CDD" id="cd04842">
    <property type="entry name" value="Peptidases_S8_Kp43_protease"/>
    <property type="match status" value="1"/>
</dbReference>